<dbReference type="GO" id="GO:0031490">
    <property type="term" value="F:chromatin DNA binding"/>
    <property type="evidence" value="ECO:0007669"/>
    <property type="project" value="TreeGrafter"/>
</dbReference>
<comment type="caution">
    <text evidence="2">The sequence shown here is derived from an EMBL/GenBank/DDBJ whole genome shotgun (WGS) entry which is preliminary data.</text>
</comment>
<protein>
    <recommendedName>
        <fullName evidence="4">Rpn11/EIF3F C-terminal domain-containing protein</fullName>
    </recommendedName>
</protein>
<name>A0A5B0M3Y5_PUCGR</name>
<dbReference type="AlphaFoldDB" id="A0A5B0M3Y5"/>
<evidence type="ECO:0008006" key="4">
    <source>
        <dbReference type="Google" id="ProtNLM"/>
    </source>
</evidence>
<feature type="region of interest" description="Disordered" evidence="1">
    <location>
        <begin position="145"/>
        <end position="183"/>
    </location>
</feature>
<dbReference type="PANTHER" id="PTHR31606:SF1">
    <property type="entry name" value="WW DOMAIN BINDING PROTEIN 2, ISOFORM E"/>
    <property type="match status" value="1"/>
</dbReference>
<accession>A0A5B0M3Y5</accession>
<dbReference type="GO" id="GO:0005634">
    <property type="term" value="C:nucleus"/>
    <property type="evidence" value="ECO:0007669"/>
    <property type="project" value="TreeGrafter"/>
</dbReference>
<dbReference type="GO" id="GO:0003713">
    <property type="term" value="F:transcription coactivator activity"/>
    <property type="evidence" value="ECO:0007669"/>
    <property type="project" value="InterPro"/>
</dbReference>
<dbReference type="PANTHER" id="PTHR31606">
    <property type="entry name" value="WW DOMAIN BINDING PROTEIN 2, ISOFORM E"/>
    <property type="match status" value="1"/>
</dbReference>
<evidence type="ECO:0000313" key="2">
    <source>
        <dbReference type="EMBL" id="KAA1070983.1"/>
    </source>
</evidence>
<sequence length="465" mass="51227">MRDRKLINGSAHGTIYVTNQRILFIAHNASALADLDPPTLQPLSSQSNPSILLPPIKTLTIPLRNSFDGRFVQPWLSANYHLSTFVPVPNGNLDHLFPSSSSANNLHSAMDSFTLKAVFNEGHGFEFTEALEEVKNIMFQSNSERPAELEELQPEAPSVGQVEGQTRNPMGSTTTTGEELPPSIDDDFHPRLFDCRNTLPEADLLLAASVATEEELHERLAVSQDPPLPPSESSISQQMSQIWISAFFGALIGTQIGKKIEIVNCFEILTDSDGKVNNGFLKTRREQYLLGWYTNRPEPREKDLAILNEVGSTTAKELSVQIYEFTQATTGADGEGFVKCPFDVQTSESERITVDCVAKPDVGSNESGQAIHMLHNKLGSIVDYLAQLMADLESANPTTTTTAKIDHGLLPEISSLPKPDENASFKKEYMTLINRYLYLNARDNNLKFGSSSASHSMGKSLKMPK</sequence>
<feature type="compositionally biased region" description="Polar residues" evidence="1">
    <location>
        <begin position="163"/>
        <end position="177"/>
    </location>
</feature>
<evidence type="ECO:0000313" key="3">
    <source>
        <dbReference type="Proteomes" id="UP000325313"/>
    </source>
</evidence>
<proteinExistence type="predicted"/>
<dbReference type="InterPro" id="IPR044852">
    <property type="entry name" value="WBP2-like"/>
</dbReference>
<gene>
    <name evidence="2" type="ORF">PGTUg99_003478</name>
</gene>
<dbReference type="Gene3D" id="3.40.140.10">
    <property type="entry name" value="Cytidine Deaminase, domain 2"/>
    <property type="match status" value="1"/>
</dbReference>
<reference evidence="2 3" key="1">
    <citation type="submission" date="2019-05" db="EMBL/GenBank/DDBJ databases">
        <title>Emergence of the Ug99 lineage of the wheat stem rust pathogen through somatic hybridization.</title>
        <authorList>
            <person name="Li F."/>
            <person name="Upadhyaya N.M."/>
            <person name="Sperschneider J."/>
            <person name="Matny O."/>
            <person name="Nguyen-Phuc H."/>
            <person name="Mago R."/>
            <person name="Raley C."/>
            <person name="Miller M.E."/>
            <person name="Silverstein K.A.T."/>
            <person name="Henningsen E."/>
            <person name="Hirsch C.D."/>
            <person name="Visser B."/>
            <person name="Pretorius Z.A."/>
            <person name="Steffenson B.J."/>
            <person name="Schwessinger B."/>
            <person name="Dodds P.N."/>
            <person name="Figueroa M."/>
        </authorList>
    </citation>
    <scope>NUCLEOTIDE SEQUENCE [LARGE SCALE GENOMIC DNA]</scope>
    <source>
        <strain evidence="2 3">Ug99</strain>
    </source>
</reference>
<evidence type="ECO:0000256" key="1">
    <source>
        <dbReference type="SAM" id="MobiDB-lite"/>
    </source>
</evidence>
<dbReference type="EMBL" id="VDEP01000481">
    <property type="protein sequence ID" value="KAA1070983.1"/>
    <property type="molecule type" value="Genomic_DNA"/>
</dbReference>
<organism evidence="2 3">
    <name type="scientific">Puccinia graminis f. sp. tritici</name>
    <dbReference type="NCBI Taxonomy" id="56615"/>
    <lineage>
        <taxon>Eukaryota</taxon>
        <taxon>Fungi</taxon>
        <taxon>Dikarya</taxon>
        <taxon>Basidiomycota</taxon>
        <taxon>Pucciniomycotina</taxon>
        <taxon>Pucciniomycetes</taxon>
        <taxon>Pucciniales</taxon>
        <taxon>Pucciniaceae</taxon>
        <taxon>Puccinia</taxon>
    </lineage>
</organism>
<dbReference type="Proteomes" id="UP000325313">
    <property type="component" value="Unassembled WGS sequence"/>
</dbReference>